<keyword evidence="2" id="KW-1185">Reference proteome</keyword>
<accession>A0ACA9KDT5</accession>
<feature type="non-terminal residue" evidence="1">
    <location>
        <position position="1"/>
    </location>
</feature>
<comment type="caution">
    <text evidence="1">The sequence shown here is derived from an EMBL/GenBank/DDBJ whole genome shotgun (WGS) entry which is preliminary data.</text>
</comment>
<dbReference type="Proteomes" id="UP000789860">
    <property type="component" value="Unassembled WGS sequence"/>
</dbReference>
<name>A0ACA9KDT5_9GLOM</name>
<sequence length="1099" mass="127726">DFKLLIKKHKAEVNSKNGNGKTALHWAAKKGYTSIAETLLKYKAQVDTPDNDRCTSLFYAAKAGHDEVINILINHGADINHVDKNGKTALHEAASYGHQNIIKILLEKNANINAVSNNNWTLLHFAATAGHVEVIKTLLEQKCKINTTDKDSKTALDLAAENKHVEAVKYLLKAEASADKDFNEQYFNHIYFAAKKNYVNVVKLLLEKETDINLRLPHTAGKEDIQIIKLLLENGENNFDINGSTPLHWAALEGHKEIVKYLIEKNDSLVNMINENSETALHEAAWNGHREIVEFLLDHGANINFKNKNDWKPLHIAAISCQIEVFKLLRNKEEDSLQVDKIFDQLDDDQLNNYFRFKLTYNSVDVTLKLVEKFQSLEKQFKLKSISDIEFISFYQFFIKRIEQYAENLENKEIKMALSYLYTCTLSKICTLKFQLESNLIVNINGYFKMIKKDIELLKNEETQRRVEEFKKEIKIKVEEAYNIASKQIKHEMDNIIHKIDEKIKILINETKELIENVEENKHTLEEKQNELKNKLVLRQTLGILKIVGQTISIAGGPIGVAGDVIKGGVNIAEAFISENNRNSNFEISSDIKDSLNRMEKMIEDEEIKKKEIKIAEQQIKELSQECDKYPYLSNIKGSLIKIQKSLSNINSTKIIKEIKVELETTQKKLEELEKENNEDSTIELEVVHKLNIAINTTEMAIELYNKYQKDKEEIDAISNSIKQAENDIKKLKRYEENINNAIVPMIKRMQDDINNIESKINKRSHVFLDVTKWKVQSSLKDIKHEIRQISKGFKIQEDVTRYMEMLDEGLTTLINIYDRIQDYYDQAKLVYIAHIGSSIADKIADEKLDNAVNKLKREIRFNIILRHLKRATNAFKQWVFPFANVYSDILISPDDYHYDIDIDKSINYIESQIKNIHSKVQEGDVYIIKDIDNYLKYGEFHSEKISTEPFFVWENNKYSHEISKLLIGEEVTIKADITKIDSNKSNSYYRYGDKFYVIRSDKQPIGYGFEKNDKGEPVMFNNTYKKIKEGELMLSPYTMWKIKLTPAKKNYNFNKFKIYEGKIDLELIGRGKYVNENDSNLMVENYYEEYEYKNHETI</sequence>
<dbReference type="EMBL" id="CAJVPM010001426">
    <property type="protein sequence ID" value="CAG8466770.1"/>
    <property type="molecule type" value="Genomic_DNA"/>
</dbReference>
<gene>
    <name evidence="1" type="ORF">SCALOS_LOCUS1855</name>
</gene>
<protein>
    <submittedName>
        <fullName evidence="1">4170_t:CDS:1</fullName>
    </submittedName>
</protein>
<evidence type="ECO:0000313" key="2">
    <source>
        <dbReference type="Proteomes" id="UP000789860"/>
    </source>
</evidence>
<evidence type="ECO:0000313" key="1">
    <source>
        <dbReference type="EMBL" id="CAG8466770.1"/>
    </source>
</evidence>
<reference evidence="1" key="1">
    <citation type="submission" date="2021-06" db="EMBL/GenBank/DDBJ databases">
        <authorList>
            <person name="Kallberg Y."/>
            <person name="Tangrot J."/>
            <person name="Rosling A."/>
        </authorList>
    </citation>
    <scope>NUCLEOTIDE SEQUENCE</scope>
    <source>
        <strain evidence="1">AU212A</strain>
    </source>
</reference>
<proteinExistence type="predicted"/>
<organism evidence="1 2">
    <name type="scientific">Scutellospora calospora</name>
    <dbReference type="NCBI Taxonomy" id="85575"/>
    <lineage>
        <taxon>Eukaryota</taxon>
        <taxon>Fungi</taxon>
        <taxon>Fungi incertae sedis</taxon>
        <taxon>Mucoromycota</taxon>
        <taxon>Glomeromycotina</taxon>
        <taxon>Glomeromycetes</taxon>
        <taxon>Diversisporales</taxon>
        <taxon>Gigasporaceae</taxon>
        <taxon>Scutellospora</taxon>
    </lineage>
</organism>